<dbReference type="OrthoDB" id="3692147at2759"/>
<dbReference type="eggNOG" id="ENOG502T65Z">
    <property type="taxonomic scope" value="Eukaryota"/>
</dbReference>
<evidence type="ECO:0000313" key="3">
    <source>
        <dbReference type="Proteomes" id="UP000007796"/>
    </source>
</evidence>
<dbReference type="InParanoid" id="F0XUB4"/>
<sequence length="519" mass="59357">MDFWRHLLLDRLVSSKHKKQAMMPCKSHTCHLVKPDFRASGKTSRSSFCVVDHSQMDPLLARGYHNLRCSRLGRLPEELLLNVMCRLGPLDKMRLRHVSRLFMRLYESRELSVGFGAFLVAGLPWRTPPFYVHTDLEMLTRLLANDLGDYCDACRHTRRHFRWPWHFDHLTRNRLFCGRCRLHHPRHLFSERERRNRDSAGRVCIAHQGAVRLCSHASVRLADVLPIVRSELQRSRLAGQPLVSKTRLLMCSHPSHQPDHQGHALPLYEPKKAAPTLYVIVDMPRAMVHLLLEWHGHLVLPGQRPVTAEMVNDGIAKLRVGAAEFIFPELPGGRLPEMTCVDPQIAAFLSASTGQRAHAGWLGRLGSTNRLWTQRKNRPADEKETEDTTHSLRMCWTSNSLVDGVSKAAVHLNRCKSGHPSCVEVECSSRIEVFPLSDKGRGPGVMEPMIEFPLPTWIQALDPDSYGITGDRLGFGVAWCPNRECKNYYRCLKRPFICLKDMYWNGGHGLFSTAKRIYR</sequence>
<dbReference type="AlphaFoldDB" id="F0XUB4"/>
<accession>F0XUB4</accession>
<dbReference type="HOGENOM" id="CLU_586697_0_0_1"/>
<name>F0XUB4_GROCL</name>
<dbReference type="PROSITE" id="PS50181">
    <property type="entry name" value="FBOX"/>
    <property type="match status" value="1"/>
</dbReference>
<protein>
    <submittedName>
        <fullName evidence="2">F-box domain containing protein</fullName>
    </submittedName>
</protein>
<feature type="domain" description="F-box" evidence="1">
    <location>
        <begin position="69"/>
        <end position="115"/>
    </location>
</feature>
<reference evidence="2 3" key="1">
    <citation type="journal article" date="2011" name="Proc. Natl. Acad. Sci. U.S.A.">
        <title>Genome and transcriptome analyses of the mountain pine beetle-fungal symbiont Grosmannia clavigera, a lodgepole pine pathogen.</title>
        <authorList>
            <person name="DiGuistini S."/>
            <person name="Wang Y."/>
            <person name="Liao N.Y."/>
            <person name="Taylor G."/>
            <person name="Tanguay P."/>
            <person name="Feau N."/>
            <person name="Henrissat B."/>
            <person name="Chan S.K."/>
            <person name="Hesse-Orce U."/>
            <person name="Alamouti S.M."/>
            <person name="Tsui C.K.M."/>
            <person name="Docking R.T."/>
            <person name="Levasseur A."/>
            <person name="Haridas S."/>
            <person name="Robertson G."/>
            <person name="Birol I."/>
            <person name="Holt R.A."/>
            <person name="Marra M.A."/>
            <person name="Hamelin R.C."/>
            <person name="Hirst M."/>
            <person name="Jones S.J.M."/>
            <person name="Bohlmann J."/>
            <person name="Breuil C."/>
        </authorList>
    </citation>
    <scope>NUCLEOTIDE SEQUENCE [LARGE SCALE GENOMIC DNA]</scope>
    <source>
        <strain evidence="3">kw1407 / UAMH 11150</strain>
    </source>
</reference>
<dbReference type="STRING" id="655863.F0XUB4"/>
<dbReference type="InterPro" id="IPR001810">
    <property type="entry name" value="F-box_dom"/>
</dbReference>
<proteinExistence type="predicted"/>
<dbReference type="Proteomes" id="UP000007796">
    <property type="component" value="Unassembled WGS sequence"/>
</dbReference>
<dbReference type="GeneID" id="25977850"/>
<evidence type="ECO:0000259" key="1">
    <source>
        <dbReference type="PROSITE" id="PS50181"/>
    </source>
</evidence>
<organism evidence="3">
    <name type="scientific">Grosmannia clavigera (strain kw1407 / UAMH 11150)</name>
    <name type="common">Blue stain fungus</name>
    <name type="synonym">Graphiocladiella clavigera</name>
    <dbReference type="NCBI Taxonomy" id="655863"/>
    <lineage>
        <taxon>Eukaryota</taxon>
        <taxon>Fungi</taxon>
        <taxon>Dikarya</taxon>
        <taxon>Ascomycota</taxon>
        <taxon>Pezizomycotina</taxon>
        <taxon>Sordariomycetes</taxon>
        <taxon>Sordariomycetidae</taxon>
        <taxon>Ophiostomatales</taxon>
        <taxon>Ophiostomataceae</taxon>
        <taxon>Leptographium</taxon>
    </lineage>
</organism>
<dbReference type="EMBL" id="GL630006">
    <property type="protein sequence ID" value="EFW98767.1"/>
    <property type="molecule type" value="Genomic_DNA"/>
</dbReference>
<keyword evidence="3" id="KW-1185">Reference proteome</keyword>
<dbReference type="Pfam" id="PF00646">
    <property type="entry name" value="F-box"/>
    <property type="match status" value="1"/>
</dbReference>
<dbReference type="InterPro" id="IPR036047">
    <property type="entry name" value="F-box-like_dom_sf"/>
</dbReference>
<gene>
    <name evidence="2" type="ORF">CMQ_4619</name>
</gene>
<evidence type="ECO:0000313" key="2">
    <source>
        <dbReference type="EMBL" id="EFW98767.1"/>
    </source>
</evidence>
<dbReference type="RefSeq" id="XP_014168250.1">
    <property type="nucleotide sequence ID" value="XM_014312775.1"/>
</dbReference>
<dbReference type="SUPFAM" id="SSF81383">
    <property type="entry name" value="F-box domain"/>
    <property type="match status" value="1"/>
</dbReference>